<protein>
    <submittedName>
        <fullName evidence="1">Uncharacterized protein</fullName>
    </submittedName>
</protein>
<dbReference type="EMBL" id="CP025015">
    <property type="protein sequence ID" value="AUW47547.1"/>
    <property type="molecule type" value="Genomic_DNA"/>
</dbReference>
<evidence type="ECO:0000313" key="1">
    <source>
        <dbReference type="EMBL" id="AUW47547.1"/>
    </source>
</evidence>
<proteinExistence type="predicted"/>
<geneLocation type="plasmid" evidence="2">
    <name>prln3</name>
</geneLocation>
<reference evidence="1 2" key="1">
    <citation type="submission" date="2017-11" db="EMBL/GenBank/DDBJ databases">
        <title>Complete genome of Rhizobium leguminosarum Norway, an ineffective micro-symbiont.</title>
        <authorList>
            <person name="Hoffrichter A."/>
            <person name="Liang J."/>
            <person name="Brachmann A."/>
            <person name="Marin M."/>
        </authorList>
    </citation>
    <scope>NUCLEOTIDE SEQUENCE [LARGE SCALE GENOMIC DNA]</scope>
    <source>
        <strain evidence="1 2">Norway</strain>
        <plasmid evidence="2">Plasmid prln3</plasmid>
    </source>
</reference>
<dbReference type="Proteomes" id="UP000238523">
    <property type="component" value="Plasmid pRLN3"/>
</dbReference>
<sequence length="75" mass="8504">MTRTTGLKGFDASPRQLPGLRIEPPWIYALFCIERLFSLTNAYCFQPVDQTCAASKAADWHHARHNVISEITRLA</sequence>
<accession>A0A2K9ZH13</accession>
<dbReference type="AlphaFoldDB" id="A0A2K9ZH13"/>
<organism evidence="1 2">
    <name type="scientific">Rhizobium leguminosarum</name>
    <dbReference type="NCBI Taxonomy" id="384"/>
    <lineage>
        <taxon>Bacteria</taxon>
        <taxon>Pseudomonadati</taxon>
        <taxon>Pseudomonadota</taxon>
        <taxon>Alphaproteobacteria</taxon>
        <taxon>Hyphomicrobiales</taxon>
        <taxon>Rhizobiaceae</taxon>
        <taxon>Rhizobium/Agrobacterium group</taxon>
        <taxon>Rhizobium</taxon>
    </lineage>
</organism>
<evidence type="ECO:0000313" key="2">
    <source>
        <dbReference type="Proteomes" id="UP000238523"/>
    </source>
</evidence>
<name>A0A2K9ZH13_RHILE</name>
<keyword evidence="1" id="KW-0614">Plasmid</keyword>
<gene>
    <name evidence="1" type="ORF">CUJ84_pRLN3000427</name>
</gene>